<protein>
    <submittedName>
        <fullName evidence="2">Uncharacterized protein</fullName>
    </submittedName>
</protein>
<dbReference type="InterPro" id="IPR045584">
    <property type="entry name" value="Pilin-like"/>
</dbReference>
<keyword evidence="1" id="KW-1133">Transmembrane helix</keyword>
<keyword evidence="1" id="KW-0812">Transmembrane</keyword>
<keyword evidence="1" id="KW-0472">Membrane</keyword>
<evidence type="ECO:0000313" key="3">
    <source>
        <dbReference type="Proteomes" id="UP000494245"/>
    </source>
</evidence>
<dbReference type="SUPFAM" id="SSF54523">
    <property type="entry name" value="Pili subunits"/>
    <property type="match status" value="1"/>
</dbReference>
<evidence type="ECO:0000313" key="2">
    <source>
        <dbReference type="EMBL" id="GFK94616.1"/>
    </source>
</evidence>
<dbReference type="Proteomes" id="UP000494245">
    <property type="component" value="Unassembled WGS sequence"/>
</dbReference>
<comment type="caution">
    <text evidence="2">The sequence shown here is derived from an EMBL/GenBank/DDBJ whole genome shotgun (WGS) entry which is preliminary data.</text>
</comment>
<dbReference type="RefSeq" id="WP_173084856.1">
    <property type="nucleotide sequence ID" value="NZ_BLTE01000011.1"/>
</dbReference>
<organism evidence="2 3">
    <name type="scientific">Fundidesulfovibrio magnetotacticus</name>
    <dbReference type="NCBI Taxonomy" id="2730080"/>
    <lineage>
        <taxon>Bacteria</taxon>
        <taxon>Pseudomonadati</taxon>
        <taxon>Thermodesulfobacteriota</taxon>
        <taxon>Desulfovibrionia</taxon>
        <taxon>Desulfovibrionales</taxon>
        <taxon>Desulfovibrionaceae</taxon>
        <taxon>Fundidesulfovibrio</taxon>
    </lineage>
</organism>
<name>A0A6V8LXS7_9BACT</name>
<keyword evidence="3" id="KW-1185">Reference proteome</keyword>
<feature type="transmembrane region" description="Helical" evidence="1">
    <location>
        <begin position="136"/>
        <end position="156"/>
    </location>
</feature>
<sequence>MSSLTTTAPPYTTAVSDNLQQDARTLRAHLLARRLEEHLETMRQALEEARPLDALTLRPQALSAARLLREAVEDPSTLGMDSCEGASWSDEASLQEQRRAGLRDLERLRARLARLERGPWRTGADRERRALVAATLRRFAATALILALALGLWWALQSWRITERTRALEAARLVTAREALDLTALNAWQARRLRGAPLKSFLPDMSGLCAGLDLRAATPDHPCRKAWAEGRETLFGAATPPGGRPIAAPSEVEADPWGAPYVLLLPGDGPDRVASAGPDGLLGSADDLIREIP</sequence>
<evidence type="ECO:0000256" key="1">
    <source>
        <dbReference type="SAM" id="Phobius"/>
    </source>
</evidence>
<accession>A0A6V8LXS7</accession>
<proteinExistence type="predicted"/>
<dbReference type="AlphaFoldDB" id="A0A6V8LXS7"/>
<reference evidence="2 3" key="1">
    <citation type="submission" date="2020-04" db="EMBL/GenBank/DDBJ databases">
        <authorList>
            <consortium name="Desulfovibrio sp. FSS-1 genome sequencing consortium"/>
            <person name="Shimoshige H."/>
            <person name="Kobayashi H."/>
            <person name="Maekawa T."/>
        </authorList>
    </citation>
    <scope>NUCLEOTIDE SEQUENCE [LARGE SCALE GENOMIC DNA]</scope>
    <source>
        <strain evidence="2 3">SIID29052-01</strain>
    </source>
</reference>
<reference evidence="2 3" key="2">
    <citation type="submission" date="2020-05" db="EMBL/GenBank/DDBJ databases">
        <title>Draft genome sequence of Desulfovibrio sp. strainFSS-1.</title>
        <authorList>
            <person name="Shimoshige H."/>
            <person name="Kobayashi H."/>
            <person name="Maekawa T."/>
        </authorList>
    </citation>
    <scope>NUCLEOTIDE SEQUENCE [LARGE SCALE GENOMIC DNA]</scope>
    <source>
        <strain evidence="2 3">SIID29052-01</strain>
    </source>
</reference>
<gene>
    <name evidence="2" type="ORF">NNJEOMEG_02463</name>
</gene>
<dbReference type="EMBL" id="BLTE01000011">
    <property type="protein sequence ID" value="GFK94616.1"/>
    <property type="molecule type" value="Genomic_DNA"/>
</dbReference>